<evidence type="ECO:0000313" key="3">
    <source>
        <dbReference type="Proteomes" id="UP001551210"/>
    </source>
</evidence>
<sequence>MTEWGMRVERSGCWLSWKNLEDLVAVFEDVLPDGELVIRRTTESSKSQDNLTFRTTQTREWNDLGSFRNSLTDEQTVTDIRIERIATSDQRRVSFAIGSRRIEQLLHLHHFTCIAAEGGTNAWEEGVTVRAGVVLNQARFLGSRPAKWLTRLKWTFGLISGFGLVVDGQGAAALVGLGALWMTAALSRIHYWLTQSMLVHEPRRIRKFLVQRSANHPGTGSPGQTAVVLGALAAIAGIVSGIVAVLDYLHG</sequence>
<dbReference type="EMBL" id="JBEZAM010000001">
    <property type="protein sequence ID" value="MEU7291737.1"/>
    <property type="molecule type" value="Genomic_DNA"/>
</dbReference>
<gene>
    <name evidence="2" type="ORF">AB0A76_00810</name>
</gene>
<feature type="transmembrane region" description="Helical" evidence="1">
    <location>
        <begin position="226"/>
        <end position="249"/>
    </location>
</feature>
<evidence type="ECO:0000313" key="2">
    <source>
        <dbReference type="EMBL" id="MEU7291737.1"/>
    </source>
</evidence>
<evidence type="ECO:0000256" key="1">
    <source>
        <dbReference type="SAM" id="Phobius"/>
    </source>
</evidence>
<name>A0ABV3CNG6_STREX</name>
<keyword evidence="1" id="KW-0472">Membrane</keyword>
<dbReference type="Proteomes" id="UP001551210">
    <property type="component" value="Unassembled WGS sequence"/>
</dbReference>
<protein>
    <submittedName>
        <fullName evidence="2">Uncharacterized protein</fullName>
    </submittedName>
</protein>
<reference evidence="2 3" key="1">
    <citation type="submission" date="2024-06" db="EMBL/GenBank/DDBJ databases">
        <title>The Natural Products Discovery Center: Release of the First 8490 Sequenced Strains for Exploring Actinobacteria Biosynthetic Diversity.</title>
        <authorList>
            <person name="Kalkreuter E."/>
            <person name="Kautsar S.A."/>
            <person name="Yang D."/>
            <person name="Bader C.D."/>
            <person name="Teijaro C.N."/>
            <person name="Fluegel L."/>
            <person name="Davis C.M."/>
            <person name="Simpson J.R."/>
            <person name="Lauterbach L."/>
            <person name="Steele A.D."/>
            <person name="Gui C."/>
            <person name="Meng S."/>
            <person name="Li G."/>
            <person name="Viehrig K."/>
            <person name="Ye F."/>
            <person name="Su P."/>
            <person name="Kiefer A.F."/>
            <person name="Nichols A."/>
            <person name="Cepeda A.J."/>
            <person name="Yan W."/>
            <person name="Fan B."/>
            <person name="Jiang Y."/>
            <person name="Adhikari A."/>
            <person name="Zheng C.-J."/>
            <person name="Schuster L."/>
            <person name="Cowan T.M."/>
            <person name="Smanski M.J."/>
            <person name="Chevrette M.G."/>
            <person name="De Carvalho L.P.S."/>
            <person name="Shen B."/>
        </authorList>
    </citation>
    <scope>NUCLEOTIDE SEQUENCE [LARGE SCALE GENOMIC DNA]</scope>
    <source>
        <strain evidence="2 3">NPDC045705</strain>
    </source>
</reference>
<dbReference type="RefSeq" id="WP_359202866.1">
    <property type="nucleotide sequence ID" value="NZ_JBEZAM010000001.1"/>
</dbReference>
<proteinExistence type="predicted"/>
<comment type="caution">
    <text evidence="2">The sequence shown here is derived from an EMBL/GenBank/DDBJ whole genome shotgun (WGS) entry which is preliminary data.</text>
</comment>
<keyword evidence="1" id="KW-0812">Transmembrane</keyword>
<accession>A0ABV3CNG6</accession>
<feature type="transmembrane region" description="Helical" evidence="1">
    <location>
        <begin position="154"/>
        <end position="182"/>
    </location>
</feature>
<organism evidence="2 3">
    <name type="scientific">Streptomyces exfoliatus</name>
    <name type="common">Streptomyces hydrogenans</name>
    <dbReference type="NCBI Taxonomy" id="1905"/>
    <lineage>
        <taxon>Bacteria</taxon>
        <taxon>Bacillati</taxon>
        <taxon>Actinomycetota</taxon>
        <taxon>Actinomycetes</taxon>
        <taxon>Kitasatosporales</taxon>
        <taxon>Streptomycetaceae</taxon>
        <taxon>Streptomyces</taxon>
    </lineage>
</organism>
<keyword evidence="1" id="KW-1133">Transmembrane helix</keyword>
<keyword evidence="3" id="KW-1185">Reference proteome</keyword>